<feature type="region of interest" description="Disordered" evidence="2">
    <location>
        <begin position="402"/>
        <end position="501"/>
    </location>
</feature>
<feature type="coiled-coil region" evidence="1">
    <location>
        <begin position="840"/>
        <end position="898"/>
    </location>
</feature>
<dbReference type="Proteomes" id="UP000094020">
    <property type="component" value="Chromosome 3"/>
</dbReference>
<evidence type="ECO:0000313" key="3">
    <source>
        <dbReference type="EMBL" id="OCF51198.1"/>
    </source>
</evidence>
<dbReference type="AlphaFoldDB" id="A0A1B9I6P3"/>
<feature type="compositionally biased region" description="Basic and acidic residues" evidence="2">
    <location>
        <begin position="462"/>
        <end position="489"/>
    </location>
</feature>
<feature type="compositionally biased region" description="Basic and acidic residues" evidence="2">
    <location>
        <begin position="166"/>
        <end position="186"/>
    </location>
</feature>
<dbReference type="EMBL" id="CP144521">
    <property type="protein sequence ID" value="WWC68977.1"/>
    <property type="molecule type" value="Genomic_DNA"/>
</dbReference>
<evidence type="ECO:0000256" key="1">
    <source>
        <dbReference type="SAM" id="Coils"/>
    </source>
</evidence>
<feature type="compositionally biased region" description="Low complexity" evidence="2">
    <location>
        <begin position="313"/>
        <end position="322"/>
    </location>
</feature>
<reference evidence="3" key="3">
    <citation type="submission" date="2016-07" db="EMBL/GenBank/DDBJ databases">
        <title>Evolution of pathogenesis and genome organization in the Tremellales.</title>
        <authorList>
            <person name="Cuomo C."/>
            <person name="Litvintseva A."/>
            <person name="Heitman J."/>
            <person name="Chen Y."/>
            <person name="Sun S."/>
            <person name="Springer D."/>
            <person name="Dromer F."/>
            <person name="Young S."/>
            <person name="Zeng Q."/>
            <person name="Chapman S."/>
            <person name="Gujja S."/>
            <person name="Saif S."/>
            <person name="Birren B."/>
        </authorList>
    </citation>
    <scope>NUCLEOTIDE SEQUENCE</scope>
    <source>
        <strain evidence="3">CBS 10737</strain>
    </source>
</reference>
<evidence type="ECO:0000313" key="4">
    <source>
        <dbReference type="EMBL" id="WWC68977.1"/>
    </source>
</evidence>
<feature type="region of interest" description="Disordered" evidence="2">
    <location>
        <begin position="154"/>
        <end position="354"/>
    </location>
</feature>
<evidence type="ECO:0000313" key="5">
    <source>
        <dbReference type="Proteomes" id="UP000094020"/>
    </source>
</evidence>
<reference evidence="4" key="2">
    <citation type="submission" date="2013-07" db="EMBL/GenBank/DDBJ databases">
        <authorList>
            <consortium name="The Broad Institute Genome Sequencing Platform"/>
            <person name="Cuomo C."/>
            <person name="Litvintseva A."/>
            <person name="Chen Y."/>
            <person name="Heitman J."/>
            <person name="Sun S."/>
            <person name="Springer D."/>
            <person name="Dromer F."/>
            <person name="Young S.K."/>
            <person name="Zeng Q."/>
            <person name="Gargeya S."/>
            <person name="Fitzgerald M."/>
            <person name="Abouelleil A."/>
            <person name="Alvarado L."/>
            <person name="Berlin A.M."/>
            <person name="Chapman S.B."/>
            <person name="Dewar J."/>
            <person name="Goldberg J."/>
            <person name="Griggs A."/>
            <person name="Gujja S."/>
            <person name="Hansen M."/>
            <person name="Howarth C."/>
            <person name="Imamovic A."/>
            <person name="Larimer J."/>
            <person name="McCowan C."/>
            <person name="Murphy C."/>
            <person name="Pearson M."/>
            <person name="Priest M."/>
            <person name="Roberts A."/>
            <person name="Saif S."/>
            <person name="Shea T."/>
            <person name="Sykes S."/>
            <person name="Wortman J."/>
            <person name="Nusbaum C."/>
            <person name="Birren B."/>
        </authorList>
    </citation>
    <scope>NUCLEOTIDE SEQUENCE</scope>
    <source>
        <strain evidence="4">CBS 10737</strain>
    </source>
</reference>
<evidence type="ECO:0000256" key="2">
    <source>
        <dbReference type="SAM" id="MobiDB-lite"/>
    </source>
</evidence>
<feature type="region of interest" description="Disordered" evidence="2">
    <location>
        <begin position="737"/>
        <end position="778"/>
    </location>
</feature>
<accession>A0A1B9I6P3</accession>
<dbReference type="KEGG" id="kpin:30171633"/>
<feature type="compositionally biased region" description="Polar residues" evidence="2">
    <location>
        <begin position="265"/>
        <end position="275"/>
    </location>
</feature>
<sequence>MPLPFFLEPLLLVSYWQNRLTQRIARWFQRSNEQMFGPLEQLIAAIVILGLALQPPPAFYPQFYDWSPANVLNDTIPKISTSLKPIPSTGNFILDKIFAHLPDWVQISPVNIALILTFLNIGFLVIDEQTKTRLKESWDLFWPPWQEHQSFRMSQVRSNAEQGQEAEVKSDNKATEPDEARVDRTTPEPSSSRSQPKGPETTGAASRKLEDEGRPSKKVISLDKEVGTQKREVTPTRDVKSTDSNPKDKGKSRMDGERPGDVGPTTRSISQSGDAKSQPKDPKDTSAKEKPASSGLKKTSGDDTDTTADKLTNADGNSTNSTDTDDPLMAGDYRPLKSVLKKSKKKPKQSKNIHHNFFMTMRGYHPSLIPFPHGFHPKPHEPRNTLWWDNVPRNADHIMANVKVAKEPERDEDASEKKDKTEKGKDKSEAGKTKEVKTDEKEVKDAEGQKSQIKSGASSTDTAKEREKEKLKAQAEAKARAQKEAEAKMAKSRQIASLTTSSSDQLITMPVDPKVQKATYLSQGVLSILLYSLHPQLGFLLLTFFAWQYINSHNQLILSKQVFDPPSVSSSSSSADNPQLTRPQNTTDSMSARLEMARGAIAPSDKKAAIRGKIEDLGIMINKLRSIPSKELTPEYKDKLQRAHLKREQLISEINADQSEPDVKPRSAEKSRAETLDQVARDTTRLSVEDLEKKAKDMDQYVLRAQSLPDPTDDQIAKLAKVEERRKELWKQVRLMKGNEPTSLLPTNTDTSQPTEKLAETQQDQKERSESNDQVSLEDFENKAKELDEYVMKARQISNLTESQQAKLEKADERRKALWKQVRIVKGNEPYSFMPETHQNTNSDERVNELKTKIKNLEQYVLKHREVESPSEEQIQKIRRAKASREVLKKELTDLIDRQAVGSSGMSIDDKEALSKL</sequence>
<feature type="compositionally biased region" description="Basic and acidic residues" evidence="2">
    <location>
        <begin position="207"/>
        <end position="260"/>
    </location>
</feature>
<feature type="compositionally biased region" description="Basic and acidic residues" evidence="2">
    <location>
        <begin position="404"/>
        <end position="448"/>
    </location>
</feature>
<dbReference type="OrthoDB" id="2565217at2759"/>
<dbReference type="GeneID" id="30171633"/>
<keyword evidence="1" id="KW-0175">Coiled coil</keyword>
<feature type="compositionally biased region" description="Basic and acidic residues" evidence="2">
    <location>
        <begin position="757"/>
        <end position="771"/>
    </location>
</feature>
<feature type="compositionally biased region" description="Polar residues" evidence="2">
    <location>
        <begin position="575"/>
        <end position="586"/>
    </location>
</feature>
<gene>
    <name evidence="3" type="ORF">I206_03264</name>
    <name evidence="4" type="ORF">I206_102913</name>
</gene>
<keyword evidence="5" id="KW-1185">Reference proteome</keyword>
<reference evidence="4" key="4">
    <citation type="submission" date="2024-02" db="EMBL/GenBank/DDBJ databases">
        <title>Comparative genomics of Cryptococcus and Kwoniella reveals pathogenesis evolution and contrasting modes of karyotype evolution via chromosome fusion or intercentromeric recombination.</title>
        <authorList>
            <person name="Coelho M.A."/>
            <person name="David-Palma M."/>
            <person name="Shea T."/>
            <person name="Bowers K."/>
            <person name="McGinley-Smith S."/>
            <person name="Mohammad A.W."/>
            <person name="Gnirke A."/>
            <person name="Yurkov A.M."/>
            <person name="Nowrousian M."/>
            <person name="Sun S."/>
            <person name="Cuomo C.A."/>
            <person name="Heitman J."/>
        </authorList>
    </citation>
    <scope>NUCLEOTIDE SEQUENCE</scope>
    <source>
        <strain evidence="4">CBS 10737</strain>
    </source>
</reference>
<reference evidence="3" key="1">
    <citation type="submission" date="2013-07" db="EMBL/GenBank/DDBJ databases">
        <title>The Genome Sequence of Cryptococcus pinus CBS10737.</title>
        <authorList>
            <consortium name="The Broad Institute Genome Sequencing Platform"/>
            <person name="Cuomo C."/>
            <person name="Litvintseva A."/>
            <person name="Chen Y."/>
            <person name="Heitman J."/>
            <person name="Sun S."/>
            <person name="Springer D."/>
            <person name="Dromer F."/>
            <person name="Young S.K."/>
            <person name="Zeng Q."/>
            <person name="Gargeya S."/>
            <person name="Fitzgerald M."/>
            <person name="Abouelleil A."/>
            <person name="Alvarado L."/>
            <person name="Berlin A.M."/>
            <person name="Chapman S.B."/>
            <person name="Dewar J."/>
            <person name="Goldberg J."/>
            <person name="Griggs A."/>
            <person name="Gujja S."/>
            <person name="Hansen M."/>
            <person name="Howarth C."/>
            <person name="Imamovic A."/>
            <person name="Larimer J."/>
            <person name="McCowan C."/>
            <person name="Murphy C."/>
            <person name="Pearson M."/>
            <person name="Priest M."/>
            <person name="Roberts A."/>
            <person name="Saif S."/>
            <person name="Shea T."/>
            <person name="Sykes S."/>
            <person name="Wortman J."/>
            <person name="Nusbaum C."/>
            <person name="Birren B."/>
        </authorList>
    </citation>
    <scope>NUCLEOTIDE SEQUENCE [LARGE SCALE GENOMIC DNA]</scope>
    <source>
        <strain evidence="3">CBS 10737</strain>
    </source>
</reference>
<dbReference type="STRING" id="1296096.A0A1B9I6P3"/>
<feature type="compositionally biased region" description="Polar residues" evidence="2">
    <location>
        <begin position="449"/>
        <end position="461"/>
    </location>
</feature>
<protein>
    <submittedName>
        <fullName evidence="3">Uncharacterized protein</fullName>
    </submittedName>
</protein>
<name>A0A1B9I6P3_9TREE</name>
<feature type="region of interest" description="Disordered" evidence="2">
    <location>
        <begin position="567"/>
        <end position="586"/>
    </location>
</feature>
<proteinExistence type="predicted"/>
<feature type="compositionally biased region" description="Basic residues" evidence="2">
    <location>
        <begin position="339"/>
        <end position="354"/>
    </location>
</feature>
<dbReference type="RefSeq" id="XP_019012417.1">
    <property type="nucleotide sequence ID" value="XM_019155014.1"/>
</dbReference>
<feature type="compositionally biased region" description="Basic and acidic residues" evidence="2">
    <location>
        <begin position="277"/>
        <end position="291"/>
    </location>
</feature>
<organism evidence="3">
    <name type="scientific">Kwoniella pini CBS 10737</name>
    <dbReference type="NCBI Taxonomy" id="1296096"/>
    <lineage>
        <taxon>Eukaryota</taxon>
        <taxon>Fungi</taxon>
        <taxon>Dikarya</taxon>
        <taxon>Basidiomycota</taxon>
        <taxon>Agaricomycotina</taxon>
        <taxon>Tremellomycetes</taxon>
        <taxon>Tremellales</taxon>
        <taxon>Cryptococcaceae</taxon>
        <taxon>Kwoniella</taxon>
    </lineage>
</organism>
<dbReference type="EMBL" id="KI894009">
    <property type="protein sequence ID" value="OCF51198.1"/>
    <property type="molecule type" value="Genomic_DNA"/>
</dbReference>
<feature type="compositionally biased region" description="Polar residues" evidence="2">
    <location>
        <begin position="740"/>
        <end position="755"/>
    </location>
</feature>